<name>A0AAE0ZIM9_9GAST</name>
<accession>A0AAE0ZIM9</accession>
<gene>
    <name evidence="1" type="ORF">RRG08_043983</name>
</gene>
<reference evidence="1" key="1">
    <citation type="journal article" date="2023" name="G3 (Bethesda)">
        <title>A reference genome for the long-term kleptoplast-retaining sea slug Elysia crispata morphotype clarki.</title>
        <authorList>
            <person name="Eastman K.E."/>
            <person name="Pendleton A.L."/>
            <person name="Shaikh M.A."/>
            <person name="Suttiyut T."/>
            <person name="Ogas R."/>
            <person name="Tomko P."/>
            <person name="Gavelis G."/>
            <person name="Widhalm J.R."/>
            <person name="Wisecaver J.H."/>
        </authorList>
    </citation>
    <scope>NUCLEOTIDE SEQUENCE</scope>
    <source>
        <strain evidence="1">ECLA1</strain>
    </source>
</reference>
<protein>
    <submittedName>
        <fullName evidence="1">Uncharacterized protein</fullName>
    </submittedName>
</protein>
<comment type="caution">
    <text evidence="1">The sequence shown here is derived from an EMBL/GenBank/DDBJ whole genome shotgun (WGS) entry which is preliminary data.</text>
</comment>
<dbReference type="Proteomes" id="UP001283361">
    <property type="component" value="Unassembled WGS sequence"/>
</dbReference>
<dbReference type="AlphaFoldDB" id="A0AAE0ZIM9"/>
<organism evidence="1 2">
    <name type="scientific">Elysia crispata</name>
    <name type="common">lettuce slug</name>
    <dbReference type="NCBI Taxonomy" id="231223"/>
    <lineage>
        <taxon>Eukaryota</taxon>
        <taxon>Metazoa</taxon>
        <taxon>Spiralia</taxon>
        <taxon>Lophotrochozoa</taxon>
        <taxon>Mollusca</taxon>
        <taxon>Gastropoda</taxon>
        <taxon>Heterobranchia</taxon>
        <taxon>Euthyneura</taxon>
        <taxon>Panpulmonata</taxon>
        <taxon>Sacoglossa</taxon>
        <taxon>Placobranchoidea</taxon>
        <taxon>Plakobranchidae</taxon>
        <taxon>Elysia</taxon>
    </lineage>
</organism>
<proteinExistence type="predicted"/>
<keyword evidence="2" id="KW-1185">Reference proteome</keyword>
<sequence length="288" mass="32238">MLQYRLSYFAQIHLPGDTSTFQQSLAQSMLCAAVQTLLFRSEIQALSSRALLSPCFVLQYRLSYFARRYKHFPAEPCSVHALCCITDSLISLGDTSTFQQSLVHSMLCAAVQTLLFRSEIQALSSRALLSPRFVLQYRLSYFAQIHLPGDTSTFQQSLAQSMLCAAVQTLLFRSEIQALSSRALLSPCFVLHYRLSYFARRYKHFPAEPCSVHALCCSTDSLISLGDTSTFQQSLAQSTLCAVVQTLLFRPDPLARRYKHFPAEPCSVHALCCSTDSLISPRSTCPEI</sequence>
<evidence type="ECO:0000313" key="2">
    <source>
        <dbReference type="Proteomes" id="UP001283361"/>
    </source>
</evidence>
<dbReference type="EMBL" id="JAWDGP010003898">
    <property type="protein sequence ID" value="KAK3769596.1"/>
    <property type="molecule type" value="Genomic_DNA"/>
</dbReference>
<evidence type="ECO:0000313" key="1">
    <source>
        <dbReference type="EMBL" id="KAK3769596.1"/>
    </source>
</evidence>